<organism evidence="3 4">
    <name type="scientific">Symbiodinium necroappetens</name>
    <dbReference type="NCBI Taxonomy" id="1628268"/>
    <lineage>
        <taxon>Eukaryota</taxon>
        <taxon>Sar</taxon>
        <taxon>Alveolata</taxon>
        <taxon>Dinophyceae</taxon>
        <taxon>Suessiales</taxon>
        <taxon>Symbiodiniaceae</taxon>
        <taxon>Symbiodinium</taxon>
    </lineage>
</organism>
<dbReference type="Pfam" id="PF06011">
    <property type="entry name" value="TRP"/>
    <property type="match status" value="1"/>
</dbReference>
<reference evidence="3" key="1">
    <citation type="submission" date="2021-02" db="EMBL/GenBank/DDBJ databases">
        <authorList>
            <person name="Dougan E. K."/>
            <person name="Rhodes N."/>
            <person name="Thang M."/>
            <person name="Chan C."/>
        </authorList>
    </citation>
    <scope>NUCLEOTIDE SEQUENCE</scope>
</reference>
<sequence length="239" mass="26389">MVVAGSLLLLFGVLGFLCICIYAVCVVPKWSSGGEHDKVKAFRFLLGRFRLDSWWFGALLLARGPLMSLPIAMATDYPPVQVVSVMLVFLIFLIIEVRSWPWKVPLLNVLDGFIGLCIILLVELCVFNLQTLPSSVLVSSSLLTTASQLVQMDGLELQQVLNSLAIYDINLLLNSMSLLATEVTPSSESAFHFKRRIRSSSFAVRSTRVATPVFPEDKASKAEDVPGRLMQAPVMHAYV</sequence>
<accession>A0A812IQ36</accession>
<feature type="domain" description="TRP C-terminal" evidence="2">
    <location>
        <begin position="38"/>
        <end position="139"/>
    </location>
</feature>
<feature type="transmembrane region" description="Helical" evidence="1">
    <location>
        <begin position="109"/>
        <end position="129"/>
    </location>
</feature>
<feature type="transmembrane region" description="Helical" evidence="1">
    <location>
        <begin position="6"/>
        <end position="30"/>
    </location>
</feature>
<dbReference type="Proteomes" id="UP000601435">
    <property type="component" value="Unassembled WGS sequence"/>
</dbReference>
<evidence type="ECO:0000259" key="2">
    <source>
        <dbReference type="Pfam" id="PF06011"/>
    </source>
</evidence>
<evidence type="ECO:0000313" key="3">
    <source>
        <dbReference type="EMBL" id="CAE7155748.1"/>
    </source>
</evidence>
<name>A0A812IQ36_9DINO</name>
<keyword evidence="1" id="KW-0812">Transmembrane</keyword>
<dbReference type="InterPro" id="IPR010308">
    <property type="entry name" value="TRP_C"/>
</dbReference>
<protein>
    <recommendedName>
        <fullName evidence="2">TRP C-terminal domain-containing protein</fullName>
    </recommendedName>
</protein>
<dbReference type="AlphaFoldDB" id="A0A812IQ36"/>
<dbReference type="EMBL" id="CAJNJA010000862">
    <property type="protein sequence ID" value="CAE7155748.1"/>
    <property type="molecule type" value="Genomic_DNA"/>
</dbReference>
<comment type="caution">
    <text evidence="3">The sequence shown here is derived from an EMBL/GenBank/DDBJ whole genome shotgun (WGS) entry which is preliminary data.</text>
</comment>
<proteinExistence type="predicted"/>
<keyword evidence="4" id="KW-1185">Reference proteome</keyword>
<evidence type="ECO:0000256" key="1">
    <source>
        <dbReference type="SAM" id="Phobius"/>
    </source>
</evidence>
<evidence type="ECO:0000313" key="4">
    <source>
        <dbReference type="Proteomes" id="UP000601435"/>
    </source>
</evidence>
<feature type="transmembrane region" description="Helical" evidence="1">
    <location>
        <begin position="79"/>
        <end position="97"/>
    </location>
</feature>
<keyword evidence="1" id="KW-1133">Transmembrane helix</keyword>
<dbReference type="OrthoDB" id="432384at2759"/>
<keyword evidence="1" id="KW-0472">Membrane</keyword>
<gene>
    <name evidence="3" type="ORF">SNEC2469_LOCUS265</name>
</gene>
<feature type="transmembrane region" description="Helical" evidence="1">
    <location>
        <begin position="51"/>
        <end position="73"/>
    </location>
</feature>